<gene>
    <name evidence="2" type="ORF">KCG46_03530</name>
</gene>
<sequence>MMRGFALCGLSAVLLVAAASATALDRRAIDYGAERAAIEEFQELDQRLQDVGWKLARSNADFCQETAPSIGLQLQDMASYGSPDIARKALGLIQDFAVQTAAQGSPSALSGAFWRNREIVEADGANMSEWPASERLDWRRLVRAHDALDTGLTSNGEVTFRFSDASKETVKPVTVCRTRFELSGEGERAVADGKRVVIGSRFYGFTYSEELFAAAVAHELAHNLLRHRDWLDQNGRKRRNVRTTEREADKLMPWLLANAGYDPAAAGRFFREYQPSSGGGFLLRGSHDNWEKRAKVVEAEVPRIHSLMKREGRADWSGHFARMIEPENAR</sequence>
<name>A0A9X1F3H8_9SPHN</name>
<evidence type="ECO:0008006" key="4">
    <source>
        <dbReference type="Google" id="ProtNLM"/>
    </source>
</evidence>
<reference evidence="2" key="1">
    <citation type="submission" date="2021-04" db="EMBL/GenBank/DDBJ databases">
        <authorList>
            <person name="Pira H."/>
            <person name="Risdian C."/>
            <person name="Wink J."/>
        </authorList>
    </citation>
    <scope>NUCLEOTIDE SEQUENCE</scope>
    <source>
        <strain evidence="2">WH158</strain>
    </source>
</reference>
<dbReference type="EMBL" id="JAGSPC010000001">
    <property type="protein sequence ID" value="MBV7258648.1"/>
    <property type="molecule type" value="Genomic_DNA"/>
</dbReference>
<dbReference type="AlphaFoldDB" id="A0A9X1F3H8"/>
<keyword evidence="3" id="KW-1185">Reference proteome</keyword>
<evidence type="ECO:0000313" key="3">
    <source>
        <dbReference type="Proteomes" id="UP001138681"/>
    </source>
</evidence>
<feature type="chain" id="PRO_5040723168" description="Peptidase M48 family protein" evidence="1">
    <location>
        <begin position="24"/>
        <end position="330"/>
    </location>
</feature>
<comment type="caution">
    <text evidence="2">The sequence shown here is derived from an EMBL/GenBank/DDBJ whole genome shotgun (WGS) entry which is preliminary data.</text>
</comment>
<proteinExistence type="predicted"/>
<evidence type="ECO:0000313" key="2">
    <source>
        <dbReference type="EMBL" id="MBV7258648.1"/>
    </source>
</evidence>
<dbReference type="RefSeq" id="WP_218403943.1">
    <property type="nucleotide sequence ID" value="NZ_JAGSPC010000001.1"/>
</dbReference>
<keyword evidence="1" id="KW-0732">Signal</keyword>
<accession>A0A9X1F3H8</accession>
<organism evidence="2 3">
    <name type="scientific">Erythrobacter crassostreae</name>
    <dbReference type="NCBI Taxonomy" id="2828328"/>
    <lineage>
        <taxon>Bacteria</taxon>
        <taxon>Pseudomonadati</taxon>
        <taxon>Pseudomonadota</taxon>
        <taxon>Alphaproteobacteria</taxon>
        <taxon>Sphingomonadales</taxon>
        <taxon>Erythrobacteraceae</taxon>
        <taxon>Erythrobacter/Porphyrobacter group</taxon>
        <taxon>Erythrobacter</taxon>
    </lineage>
</organism>
<evidence type="ECO:0000256" key="1">
    <source>
        <dbReference type="SAM" id="SignalP"/>
    </source>
</evidence>
<feature type="signal peptide" evidence="1">
    <location>
        <begin position="1"/>
        <end position="23"/>
    </location>
</feature>
<protein>
    <recommendedName>
        <fullName evidence="4">Peptidase M48 family protein</fullName>
    </recommendedName>
</protein>
<dbReference type="Proteomes" id="UP001138681">
    <property type="component" value="Unassembled WGS sequence"/>
</dbReference>